<name>A0A844GLF3_9FIRM</name>
<sequence>MMNSLQISICILILSVFIASVSQILLKISANKTYSSRIREYLNVYVIFGYGLLFLSTLLTMIALKRVPLSWSPVVESSSYIFVSVMGYLVLKERFTKKKMTGLLVILIGILVFSL</sequence>
<protein>
    <submittedName>
        <fullName evidence="14">EamA family transporter</fullName>
    </submittedName>
</protein>
<accession>A0A844GLF3</accession>
<dbReference type="AlphaFoldDB" id="A0A844GLF3"/>
<evidence type="ECO:0000256" key="2">
    <source>
        <dbReference type="ARBA" id="ARBA00007362"/>
    </source>
</evidence>
<keyword evidence="6" id="KW-0441">Lipid A biosynthesis</keyword>
<evidence type="ECO:0000313" key="15">
    <source>
        <dbReference type="Proteomes" id="UP000437824"/>
    </source>
</evidence>
<feature type="domain" description="EamA" evidence="13">
    <location>
        <begin position="10"/>
        <end position="114"/>
    </location>
</feature>
<evidence type="ECO:0000256" key="10">
    <source>
        <dbReference type="ARBA" id="ARBA00023098"/>
    </source>
</evidence>
<keyword evidence="7 12" id="KW-0812">Transmembrane</keyword>
<dbReference type="SUPFAM" id="SSF103481">
    <property type="entry name" value="Multidrug resistance efflux transporter EmrE"/>
    <property type="match status" value="1"/>
</dbReference>
<comment type="subcellular location">
    <subcellularLocation>
        <location evidence="1">Cell membrane</location>
        <topology evidence="1">Multi-pass membrane protein</topology>
    </subcellularLocation>
</comment>
<reference evidence="14 15" key="1">
    <citation type="submission" date="2019-11" db="EMBL/GenBank/DDBJ databases">
        <title>Draft genome sequence of Blautia luti DSM 14534T, isolated from human stool.</title>
        <authorList>
            <person name="Ortiz R."/>
            <person name="Melis-Arcos F."/>
            <person name="Covarrubias P."/>
            <person name="Cardenas J.P."/>
            <person name="Perez-Donoso J."/>
            <person name="Almonacid D."/>
        </authorList>
    </citation>
    <scope>NUCLEOTIDE SEQUENCE [LARGE SCALE GENOMIC DNA]</scope>
    <source>
        <strain evidence="14 15">DSM 14534</strain>
    </source>
</reference>
<dbReference type="InterPro" id="IPR037185">
    <property type="entry name" value="EmrE-like"/>
</dbReference>
<feature type="transmembrane region" description="Helical" evidence="12">
    <location>
        <begin position="70"/>
        <end position="91"/>
    </location>
</feature>
<evidence type="ECO:0000259" key="13">
    <source>
        <dbReference type="Pfam" id="PF00892"/>
    </source>
</evidence>
<evidence type="ECO:0000256" key="3">
    <source>
        <dbReference type="ARBA" id="ARBA00022475"/>
    </source>
</evidence>
<feature type="transmembrane region" description="Helical" evidence="12">
    <location>
        <begin position="6"/>
        <end position="30"/>
    </location>
</feature>
<evidence type="ECO:0000256" key="8">
    <source>
        <dbReference type="ARBA" id="ARBA00022985"/>
    </source>
</evidence>
<keyword evidence="8" id="KW-0448">Lipopolysaccharide biosynthesis</keyword>
<evidence type="ECO:0000256" key="5">
    <source>
        <dbReference type="ARBA" id="ARBA00022519"/>
    </source>
</evidence>
<evidence type="ECO:0000256" key="1">
    <source>
        <dbReference type="ARBA" id="ARBA00004651"/>
    </source>
</evidence>
<dbReference type="InterPro" id="IPR000620">
    <property type="entry name" value="EamA_dom"/>
</dbReference>
<evidence type="ECO:0000256" key="7">
    <source>
        <dbReference type="ARBA" id="ARBA00022692"/>
    </source>
</evidence>
<dbReference type="Proteomes" id="UP000437824">
    <property type="component" value="Unassembled WGS sequence"/>
</dbReference>
<comment type="caution">
    <text evidence="14">The sequence shown here is derived from an EMBL/GenBank/DDBJ whole genome shotgun (WGS) entry which is preliminary data.</text>
</comment>
<dbReference type="GO" id="GO:0005886">
    <property type="term" value="C:plasma membrane"/>
    <property type="evidence" value="ECO:0007669"/>
    <property type="project" value="UniProtKB-SubCell"/>
</dbReference>
<organism evidence="14 15">
    <name type="scientific">Blautia luti DSM 14534 = JCM 17040</name>
    <dbReference type="NCBI Taxonomy" id="649762"/>
    <lineage>
        <taxon>Bacteria</taxon>
        <taxon>Bacillati</taxon>
        <taxon>Bacillota</taxon>
        <taxon>Clostridia</taxon>
        <taxon>Lachnospirales</taxon>
        <taxon>Lachnospiraceae</taxon>
        <taxon>Blautia</taxon>
    </lineage>
</organism>
<proteinExistence type="inferred from homology"/>
<dbReference type="EMBL" id="WMBC01000007">
    <property type="protein sequence ID" value="MTD61530.1"/>
    <property type="molecule type" value="Genomic_DNA"/>
</dbReference>
<keyword evidence="11 12" id="KW-0472">Membrane</keyword>
<gene>
    <name evidence="14" type="ORF">GKZ57_09690</name>
</gene>
<dbReference type="PANTHER" id="PTHR30561">
    <property type="entry name" value="SMR FAMILY PROTON-DEPENDENT DRUG EFFLUX TRANSPORTER SUGE"/>
    <property type="match status" value="1"/>
</dbReference>
<feature type="transmembrane region" description="Helical" evidence="12">
    <location>
        <begin position="42"/>
        <end position="64"/>
    </location>
</feature>
<dbReference type="GO" id="GO:0009103">
    <property type="term" value="P:lipopolysaccharide biosynthetic process"/>
    <property type="evidence" value="ECO:0007669"/>
    <property type="project" value="UniProtKB-KW"/>
</dbReference>
<evidence type="ECO:0000256" key="12">
    <source>
        <dbReference type="SAM" id="Phobius"/>
    </source>
</evidence>
<evidence type="ECO:0000256" key="9">
    <source>
        <dbReference type="ARBA" id="ARBA00022989"/>
    </source>
</evidence>
<dbReference type="PANTHER" id="PTHR30561:SF9">
    <property type="entry name" value="4-AMINO-4-DEOXY-L-ARABINOSE-PHOSPHOUNDECAPRENOL FLIPPASE SUBUNIT ARNF-RELATED"/>
    <property type="match status" value="1"/>
</dbReference>
<keyword evidence="4" id="KW-0444">Lipid biosynthesis</keyword>
<keyword evidence="3" id="KW-1003">Cell membrane</keyword>
<dbReference type="Pfam" id="PF00892">
    <property type="entry name" value="EamA"/>
    <property type="match status" value="1"/>
</dbReference>
<evidence type="ECO:0000256" key="11">
    <source>
        <dbReference type="ARBA" id="ARBA00023136"/>
    </source>
</evidence>
<dbReference type="Gene3D" id="1.10.3730.20">
    <property type="match status" value="1"/>
</dbReference>
<keyword evidence="10" id="KW-0443">Lipid metabolism</keyword>
<keyword evidence="9 12" id="KW-1133">Transmembrane helix</keyword>
<evidence type="ECO:0000256" key="4">
    <source>
        <dbReference type="ARBA" id="ARBA00022516"/>
    </source>
</evidence>
<keyword evidence="5" id="KW-0997">Cell inner membrane</keyword>
<evidence type="ECO:0000313" key="14">
    <source>
        <dbReference type="EMBL" id="MTD61530.1"/>
    </source>
</evidence>
<evidence type="ECO:0000256" key="6">
    <source>
        <dbReference type="ARBA" id="ARBA00022556"/>
    </source>
</evidence>
<dbReference type="InterPro" id="IPR000390">
    <property type="entry name" value="Small_drug/metabolite_transptr"/>
</dbReference>
<dbReference type="GO" id="GO:0022857">
    <property type="term" value="F:transmembrane transporter activity"/>
    <property type="evidence" value="ECO:0007669"/>
    <property type="project" value="InterPro"/>
</dbReference>
<comment type="similarity">
    <text evidence="2">Belongs to the EamA transporter family.</text>
</comment>